<keyword evidence="1" id="KW-0732">Signal</keyword>
<dbReference type="EMBL" id="KZ824464">
    <property type="protein sequence ID" value="RAK97358.1"/>
    <property type="molecule type" value="Genomic_DNA"/>
</dbReference>
<organism evidence="2 3">
    <name type="scientific">Aspergillus ibericus CBS 121593</name>
    <dbReference type="NCBI Taxonomy" id="1448316"/>
    <lineage>
        <taxon>Eukaryota</taxon>
        <taxon>Fungi</taxon>
        <taxon>Dikarya</taxon>
        <taxon>Ascomycota</taxon>
        <taxon>Pezizomycotina</taxon>
        <taxon>Eurotiomycetes</taxon>
        <taxon>Eurotiomycetidae</taxon>
        <taxon>Eurotiales</taxon>
        <taxon>Aspergillaceae</taxon>
        <taxon>Aspergillus</taxon>
        <taxon>Aspergillus subgen. Circumdati</taxon>
    </lineage>
</organism>
<dbReference type="AlphaFoldDB" id="A0A395GQX7"/>
<reference evidence="2 3" key="1">
    <citation type="submission" date="2018-02" db="EMBL/GenBank/DDBJ databases">
        <title>The genomes of Aspergillus section Nigri reveals drivers in fungal speciation.</title>
        <authorList>
            <consortium name="DOE Joint Genome Institute"/>
            <person name="Vesth T.C."/>
            <person name="Nybo J."/>
            <person name="Theobald S."/>
            <person name="Brandl J."/>
            <person name="Frisvad J.C."/>
            <person name="Nielsen K.F."/>
            <person name="Lyhne E.K."/>
            <person name="Kogle M.E."/>
            <person name="Kuo A."/>
            <person name="Riley R."/>
            <person name="Clum A."/>
            <person name="Nolan M."/>
            <person name="Lipzen A."/>
            <person name="Salamov A."/>
            <person name="Henrissat B."/>
            <person name="Wiebenga A."/>
            <person name="De vries R.P."/>
            <person name="Grigoriev I.V."/>
            <person name="Mortensen U.H."/>
            <person name="Andersen M.R."/>
            <person name="Baker S.E."/>
        </authorList>
    </citation>
    <scope>NUCLEOTIDE SEQUENCE [LARGE SCALE GENOMIC DNA]</scope>
    <source>
        <strain evidence="2 3">CBS 121593</strain>
    </source>
</reference>
<proteinExistence type="predicted"/>
<dbReference type="GeneID" id="37219006"/>
<dbReference type="VEuPathDB" id="FungiDB:BO80DRAFT_194323"/>
<evidence type="ECO:0000256" key="1">
    <source>
        <dbReference type="SAM" id="SignalP"/>
    </source>
</evidence>
<dbReference type="Proteomes" id="UP000249402">
    <property type="component" value="Unassembled WGS sequence"/>
</dbReference>
<gene>
    <name evidence="2" type="ORF">BO80DRAFT_194323</name>
</gene>
<accession>A0A395GQX7</accession>
<evidence type="ECO:0008006" key="4">
    <source>
        <dbReference type="Google" id="ProtNLM"/>
    </source>
</evidence>
<feature type="chain" id="PRO_5017348491" description="Secreted protein" evidence="1">
    <location>
        <begin position="23"/>
        <end position="72"/>
    </location>
</feature>
<protein>
    <recommendedName>
        <fullName evidence="4">Secreted protein</fullName>
    </recommendedName>
</protein>
<sequence length="72" mass="8052">MSFKLAMHSIVLFSCLDRFTFSDTFRSYLPSVSHGPGAMMYNDKSNQSETVSLHAAHLNHSRSQSRVNQASS</sequence>
<evidence type="ECO:0000313" key="2">
    <source>
        <dbReference type="EMBL" id="RAK97358.1"/>
    </source>
</evidence>
<feature type="signal peptide" evidence="1">
    <location>
        <begin position="1"/>
        <end position="22"/>
    </location>
</feature>
<dbReference type="RefSeq" id="XP_025571686.1">
    <property type="nucleotide sequence ID" value="XM_025714141.1"/>
</dbReference>
<name>A0A395GQX7_9EURO</name>
<keyword evidence="3" id="KW-1185">Reference proteome</keyword>
<dbReference type="PROSITE" id="PS51257">
    <property type="entry name" value="PROKAR_LIPOPROTEIN"/>
    <property type="match status" value="1"/>
</dbReference>
<evidence type="ECO:0000313" key="3">
    <source>
        <dbReference type="Proteomes" id="UP000249402"/>
    </source>
</evidence>